<name>A0A1G5RSA2_9FIRM</name>
<evidence type="ECO:0000256" key="5">
    <source>
        <dbReference type="ARBA" id="ARBA00022679"/>
    </source>
</evidence>
<evidence type="ECO:0000256" key="6">
    <source>
        <dbReference type="ARBA" id="ARBA00022695"/>
    </source>
</evidence>
<dbReference type="NCBIfam" id="TIGR00690">
    <property type="entry name" value="rpoZ"/>
    <property type="match status" value="1"/>
</dbReference>
<evidence type="ECO:0000313" key="12">
    <source>
        <dbReference type="Proteomes" id="UP000199208"/>
    </source>
</evidence>
<dbReference type="GO" id="GO:0003677">
    <property type="term" value="F:DNA binding"/>
    <property type="evidence" value="ECO:0007669"/>
    <property type="project" value="UniProtKB-UniRule"/>
</dbReference>
<keyword evidence="7 10" id="KW-0804">Transcription</keyword>
<dbReference type="STRING" id="1120920.SAMN03080599_00500"/>
<organism evidence="11 12">
    <name type="scientific">Acidaminobacter hydrogenoformans DSM 2784</name>
    <dbReference type="NCBI Taxonomy" id="1120920"/>
    <lineage>
        <taxon>Bacteria</taxon>
        <taxon>Bacillati</taxon>
        <taxon>Bacillota</taxon>
        <taxon>Clostridia</taxon>
        <taxon>Peptostreptococcales</taxon>
        <taxon>Acidaminobacteraceae</taxon>
        <taxon>Acidaminobacter</taxon>
    </lineage>
</organism>
<dbReference type="InterPro" id="IPR036161">
    <property type="entry name" value="RPB6/omega-like_sf"/>
</dbReference>
<dbReference type="Proteomes" id="UP000199208">
    <property type="component" value="Unassembled WGS sequence"/>
</dbReference>
<dbReference type="GO" id="GO:0006351">
    <property type="term" value="P:DNA-templated transcription"/>
    <property type="evidence" value="ECO:0007669"/>
    <property type="project" value="UniProtKB-UniRule"/>
</dbReference>
<dbReference type="Gene3D" id="3.90.940.10">
    <property type="match status" value="1"/>
</dbReference>
<evidence type="ECO:0000256" key="4">
    <source>
        <dbReference type="ARBA" id="ARBA00022478"/>
    </source>
</evidence>
<keyword evidence="5 10" id="KW-0808">Transferase</keyword>
<dbReference type="InterPro" id="IPR003716">
    <property type="entry name" value="DNA-dir_RNA_pol_omega"/>
</dbReference>
<dbReference type="EMBL" id="FMWL01000002">
    <property type="protein sequence ID" value="SCZ76973.1"/>
    <property type="molecule type" value="Genomic_DNA"/>
</dbReference>
<accession>A0A1G5RSA2</accession>
<comment type="subunit">
    <text evidence="10">The RNAP catalytic core consists of 2 alpha, 1 beta, 1 beta' and 1 omega subunit. When a sigma factor is associated with the core the holoenzyme is formed, which can initiate transcription.</text>
</comment>
<dbReference type="InterPro" id="IPR006110">
    <property type="entry name" value="Pol_omega/Rpo6/RPB6"/>
</dbReference>
<evidence type="ECO:0000256" key="8">
    <source>
        <dbReference type="ARBA" id="ARBA00029924"/>
    </source>
</evidence>
<evidence type="ECO:0000256" key="1">
    <source>
        <dbReference type="ARBA" id="ARBA00006711"/>
    </source>
</evidence>
<evidence type="ECO:0000256" key="3">
    <source>
        <dbReference type="ARBA" id="ARBA00013725"/>
    </source>
</evidence>
<dbReference type="OrthoDB" id="9815459at2"/>
<dbReference type="HAMAP" id="MF_00366">
    <property type="entry name" value="RNApol_bact_RpoZ"/>
    <property type="match status" value="1"/>
</dbReference>
<dbReference type="Pfam" id="PF01192">
    <property type="entry name" value="RNA_pol_Rpb6"/>
    <property type="match status" value="1"/>
</dbReference>
<dbReference type="EC" id="2.7.7.6" evidence="2 10"/>
<keyword evidence="6 10" id="KW-0548">Nucleotidyltransferase</keyword>
<evidence type="ECO:0000256" key="2">
    <source>
        <dbReference type="ARBA" id="ARBA00012418"/>
    </source>
</evidence>
<dbReference type="PANTHER" id="PTHR34476:SF1">
    <property type="entry name" value="DNA-DIRECTED RNA POLYMERASE SUBUNIT OMEGA"/>
    <property type="match status" value="1"/>
</dbReference>
<protein>
    <recommendedName>
        <fullName evidence="3 10">DNA-directed RNA polymerase subunit omega</fullName>
        <shortName evidence="10">RNAP omega subunit</shortName>
        <ecNumber evidence="2 10">2.7.7.6</ecNumber>
    </recommendedName>
    <alternativeName>
        <fullName evidence="10">RNA polymerase omega subunit</fullName>
    </alternativeName>
    <alternativeName>
        <fullName evidence="8 10">Transcriptase subunit omega</fullName>
    </alternativeName>
</protein>
<comment type="similarity">
    <text evidence="1 10">Belongs to the RNA polymerase subunit omega family.</text>
</comment>
<dbReference type="RefSeq" id="WP_092589305.1">
    <property type="nucleotide sequence ID" value="NZ_FMWL01000002.1"/>
</dbReference>
<dbReference type="SUPFAM" id="SSF63562">
    <property type="entry name" value="RPB6/omega subunit-like"/>
    <property type="match status" value="1"/>
</dbReference>
<evidence type="ECO:0000256" key="10">
    <source>
        <dbReference type="HAMAP-Rule" id="MF_00366"/>
    </source>
</evidence>
<sequence>MLNPPINELIDIAGSRYALVILTSRRARQIIDGAELKIEYTQSKKPMSIATQELYEHKLEIIDFDKEE</sequence>
<evidence type="ECO:0000256" key="9">
    <source>
        <dbReference type="ARBA" id="ARBA00048552"/>
    </source>
</evidence>
<dbReference type="GO" id="GO:0000428">
    <property type="term" value="C:DNA-directed RNA polymerase complex"/>
    <property type="evidence" value="ECO:0007669"/>
    <property type="project" value="UniProtKB-KW"/>
</dbReference>
<evidence type="ECO:0000256" key="7">
    <source>
        <dbReference type="ARBA" id="ARBA00023163"/>
    </source>
</evidence>
<proteinExistence type="inferred from homology"/>
<keyword evidence="12" id="KW-1185">Reference proteome</keyword>
<dbReference type="PANTHER" id="PTHR34476">
    <property type="entry name" value="DNA-DIRECTED RNA POLYMERASE SUBUNIT OMEGA"/>
    <property type="match status" value="1"/>
</dbReference>
<evidence type="ECO:0000313" key="11">
    <source>
        <dbReference type="EMBL" id="SCZ76973.1"/>
    </source>
</evidence>
<comment type="catalytic activity">
    <reaction evidence="9 10">
        <text>RNA(n) + a ribonucleoside 5'-triphosphate = RNA(n+1) + diphosphate</text>
        <dbReference type="Rhea" id="RHEA:21248"/>
        <dbReference type="Rhea" id="RHEA-COMP:14527"/>
        <dbReference type="Rhea" id="RHEA-COMP:17342"/>
        <dbReference type="ChEBI" id="CHEBI:33019"/>
        <dbReference type="ChEBI" id="CHEBI:61557"/>
        <dbReference type="ChEBI" id="CHEBI:140395"/>
        <dbReference type="EC" id="2.7.7.6"/>
    </reaction>
</comment>
<dbReference type="AlphaFoldDB" id="A0A1G5RSA2"/>
<dbReference type="GO" id="GO:0003899">
    <property type="term" value="F:DNA-directed RNA polymerase activity"/>
    <property type="evidence" value="ECO:0007669"/>
    <property type="project" value="UniProtKB-UniRule"/>
</dbReference>
<keyword evidence="4 10" id="KW-0240">DNA-directed RNA polymerase</keyword>
<dbReference type="SMART" id="SM01409">
    <property type="entry name" value="RNA_pol_Rpb6"/>
    <property type="match status" value="1"/>
</dbReference>
<comment type="function">
    <text evidence="10">Promotes RNA polymerase assembly. Latches the N- and C-terminal regions of the beta' subunit thereby facilitating its interaction with the beta and alpha subunits.</text>
</comment>
<gene>
    <name evidence="10" type="primary">rpoZ</name>
    <name evidence="11" type="ORF">SAMN03080599_00500</name>
</gene>
<reference evidence="11 12" key="1">
    <citation type="submission" date="2016-10" db="EMBL/GenBank/DDBJ databases">
        <authorList>
            <person name="de Groot N.N."/>
        </authorList>
    </citation>
    <scope>NUCLEOTIDE SEQUENCE [LARGE SCALE GENOMIC DNA]</scope>
    <source>
        <strain evidence="11 12">DSM 2784</strain>
    </source>
</reference>